<gene>
    <name evidence="4" type="ORF">PAPYR_5675</name>
</gene>
<keyword evidence="5" id="KW-1185">Reference proteome</keyword>
<name>A0ABQ8UKK6_9EUKA</name>
<dbReference type="EMBL" id="JAPMOS010000028">
    <property type="protein sequence ID" value="KAJ4458491.1"/>
    <property type="molecule type" value="Genomic_DNA"/>
</dbReference>
<dbReference type="InterPro" id="IPR050257">
    <property type="entry name" value="eL8/uL1-like"/>
</dbReference>
<dbReference type="Gene3D" id="3.30.190.20">
    <property type="match status" value="1"/>
</dbReference>
<comment type="caution">
    <text evidence="4">The sequence shown here is derived from an EMBL/GenBank/DDBJ whole genome shotgun (WGS) entry which is preliminary data.</text>
</comment>
<keyword evidence="2 4" id="KW-0689">Ribosomal protein</keyword>
<dbReference type="InterPro" id="IPR023674">
    <property type="entry name" value="Ribosomal_uL1-like"/>
</dbReference>
<proteinExistence type="inferred from homology"/>
<dbReference type="InterPro" id="IPR016095">
    <property type="entry name" value="Ribosomal_uL1_3-a/b-sand"/>
</dbReference>
<keyword evidence="3" id="KW-0687">Ribonucleoprotein</keyword>
<evidence type="ECO:0000256" key="2">
    <source>
        <dbReference type="ARBA" id="ARBA00022980"/>
    </source>
</evidence>
<accession>A0ABQ8UKK6</accession>
<comment type="similarity">
    <text evidence="1">Belongs to the universal ribosomal protein uL1 family.</text>
</comment>
<evidence type="ECO:0000313" key="4">
    <source>
        <dbReference type="EMBL" id="KAJ4458491.1"/>
    </source>
</evidence>
<sequence>MSKIDSATLQQSIAGIREAAAKKPRKFVETIDLQIGLKGIDPSTDKRFSGSIVLPFCPCPRRTVCVFADAAHEGEIKKLAAAGTIIPMQTVADLKKLNKEPKPVKKLGMKYSMFLASDSLFKQIPRLLGPTLNKMGKFPTVVGTRENLAQKCNEMKSTVRFQLKKVLCLGVPVAHLGMSNEEMTKNIVLSINFLASLLKKGWQNIRHVHIKSSMGPSFRIY</sequence>
<dbReference type="SUPFAM" id="SSF56808">
    <property type="entry name" value="Ribosomal protein L1"/>
    <property type="match status" value="1"/>
</dbReference>
<dbReference type="PANTHER" id="PTHR23105">
    <property type="entry name" value="RIBOSOMAL PROTEIN L7AE FAMILY MEMBER"/>
    <property type="match status" value="1"/>
</dbReference>
<dbReference type="InterPro" id="IPR002143">
    <property type="entry name" value="Ribosomal_uL1"/>
</dbReference>
<dbReference type="PIRSF" id="PIRSF002155">
    <property type="entry name" value="Ribosomal_L1"/>
    <property type="match status" value="1"/>
</dbReference>
<dbReference type="Gene3D" id="3.40.50.790">
    <property type="match status" value="1"/>
</dbReference>
<dbReference type="GO" id="GO:0005840">
    <property type="term" value="C:ribosome"/>
    <property type="evidence" value="ECO:0007669"/>
    <property type="project" value="UniProtKB-KW"/>
</dbReference>
<organism evidence="4 5">
    <name type="scientific">Paratrimastix pyriformis</name>
    <dbReference type="NCBI Taxonomy" id="342808"/>
    <lineage>
        <taxon>Eukaryota</taxon>
        <taxon>Metamonada</taxon>
        <taxon>Preaxostyla</taxon>
        <taxon>Paratrimastigidae</taxon>
        <taxon>Paratrimastix</taxon>
    </lineage>
</organism>
<evidence type="ECO:0000256" key="1">
    <source>
        <dbReference type="ARBA" id="ARBA00010531"/>
    </source>
</evidence>
<dbReference type="InterPro" id="IPR028364">
    <property type="entry name" value="Ribosomal_uL1/biogenesis"/>
</dbReference>
<evidence type="ECO:0000256" key="3">
    <source>
        <dbReference type="ARBA" id="ARBA00023274"/>
    </source>
</evidence>
<reference evidence="4" key="1">
    <citation type="journal article" date="2022" name="bioRxiv">
        <title>Genomics of Preaxostyla Flagellates Illuminates Evolutionary Transitions and the Path Towards Mitochondrial Loss.</title>
        <authorList>
            <person name="Novak L.V.F."/>
            <person name="Treitli S.C."/>
            <person name="Pyrih J."/>
            <person name="Halakuc P."/>
            <person name="Pipaliya S.V."/>
            <person name="Vacek V."/>
            <person name="Brzon O."/>
            <person name="Soukal P."/>
            <person name="Eme L."/>
            <person name="Dacks J.B."/>
            <person name="Karnkowska A."/>
            <person name="Elias M."/>
            <person name="Hampl V."/>
        </authorList>
    </citation>
    <scope>NUCLEOTIDE SEQUENCE</scope>
    <source>
        <strain evidence="4">RCP-MX</strain>
    </source>
</reference>
<evidence type="ECO:0000313" key="5">
    <source>
        <dbReference type="Proteomes" id="UP001141327"/>
    </source>
</evidence>
<dbReference type="Proteomes" id="UP001141327">
    <property type="component" value="Unassembled WGS sequence"/>
</dbReference>
<protein>
    <submittedName>
        <fullName evidence="4">60S ribosomal protein L10a</fullName>
    </submittedName>
</protein>
<dbReference type="CDD" id="cd00403">
    <property type="entry name" value="Ribosomal_L1"/>
    <property type="match status" value="1"/>
</dbReference>
<dbReference type="Pfam" id="PF00687">
    <property type="entry name" value="Ribosomal_L1"/>
    <property type="match status" value="1"/>
</dbReference>